<sequence length="125" mass="14408">MSCFSSHSMDGSNKGYQTAADRIGRDKVGSFRTFSLTVDTFKFIFPRNAKTLENALKLRLEQLRHAKIFTEVYKPITNMITNNSTSYIMRVSKIYPLSVFRVTQEVEVECHETALRVTTLLIYQN</sequence>
<protein>
    <submittedName>
        <fullName evidence="1">Uncharacterized protein</fullName>
    </submittedName>
</protein>
<comment type="caution">
    <text evidence="1">The sequence shown here is derived from an EMBL/GenBank/DDBJ whole genome shotgun (WGS) entry which is preliminary data.</text>
</comment>
<dbReference type="EMBL" id="JBBPBM010000103">
    <property type="protein sequence ID" value="KAK8508216.1"/>
    <property type="molecule type" value="Genomic_DNA"/>
</dbReference>
<name>A0ABR2BM47_9ROSI</name>
<accession>A0ABR2BM47</accession>
<proteinExistence type="predicted"/>
<evidence type="ECO:0000313" key="2">
    <source>
        <dbReference type="Proteomes" id="UP001472677"/>
    </source>
</evidence>
<dbReference type="Proteomes" id="UP001472677">
    <property type="component" value="Unassembled WGS sequence"/>
</dbReference>
<evidence type="ECO:0000313" key="1">
    <source>
        <dbReference type="EMBL" id="KAK8508216.1"/>
    </source>
</evidence>
<organism evidence="1 2">
    <name type="scientific">Hibiscus sabdariffa</name>
    <name type="common">roselle</name>
    <dbReference type="NCBI Taxonomy" id="183260"/>
    <lineage>
        <taxon>Eukaryota</taxon>
        <taxon>Viridiplantae</taxon>
        <taxon>Streptophyta</taxon>
        <taxon>Embryophyta</taxon>
        <taxon>Tracheophyta</taxon>
        <taxon>Spermatophyta</taxon>
        <taxon>Magnoliopsida</taxon>
        <taxon>eudicotyledons</taxon>
        <taxon>Gunneridae</taxon>
        <taxon>Pentapetalae</taxon>
        <taxon>rosids</taxon>
        <taxon>malvids</taxon>
        <taxon>Malvales</taxon>
        <taxon>Malvaceae</taxon>
        <taxon>Malvoideae</taxon>
        <taxon>Hibiscus</taxon>
    </lineage>
</organism>
<gene>
    <name evidence="1" type="ORF">V6N12_019395</name>
</gene>
<keyword evidence="2" id="KW-1185">Reference proteome</keyword>
<reference evidence="1 2" key="1">
    <citation type="journal article" date="2024" name="G3 (Bethesda)">
        <title>Genome assembly of Hibiscus sabdariffa L. provides insights into metabolisms of medicinal natural products.</title>
        <authorList>
            <person name="Kim T."/>
        </authorList>
    </citation>
    <scope>NUCLEOTIDE SEQUENCE [LARGE SCALE GENOMIC DNA]</scope>
    <source>
        <strain evidence="1">TK-2024</strain>
        <tissue evidence="1">Old leaves</tissue>
    </source>
</reference>